<gene>
    <name evidence="1" type="ORF">EMUR_00545</name>
</gene>
<dbReference type="AlphaFoldDB" id="V9R7A7"/>
<dbReference type="KEGG" id="emr:EMUR_00545"/>
<organism evidence="1 2">
    <name type="scientific">Ehrlichia muris AS145</name>
    <dbReference type="NCBI Taxonomy" id="1423892"/>
    <lineage>
        <taxon>Bacteria</taxon>
        <taxon>Pseudomonadati</taxon>
        <taxon>Pseudomonadota</taxon>
        <taxon>Alphaproteobacteria</taxon>
        <taxon>Rickettsiales</taxon>
        <taxon>Anaplasmataceae</taxon>
        <taxon>Ehrlichia</taxon>
    </lineage>
</organism>
<reference evidence="1 2" key="1">
    <citation type="journal article" date="2014" name="Genome Announc.">
        <title>Complete Genome Sequence of Ehrlichia muris Strain AS145T, a Model Monocytotropic Ehrlichia Strain.</title>
        <authorList>
            <person name="Thirumalapura N.R."/>
            <person name="Qin X."/>
            <person name="Kuriakose J.A."/>
            <person name="Walker D.H."/>
        </authorList>
    </citation>
    <scope>NUCLEOTIDE SEQUENCE [LARGE SCALE GENOMIC DNA]</scope>
    <source>
        <strain evidence="2">AS154</strain>
    </source>
</reference>
<evidence type="ECO:0000313" key="1">
    <source>
        <dbReference type="EMBL" id="AHC39665.1"/>
    </source>
</evidence>
<proteinExistence type="predicted"/>
<protein>
    <recommendedName>
        <fullName evidence="3">ABC transporter ATP-binding protein</fullName>
    </recommendedName>
</protein>
<dbReference type="Proteomes" id="UP000018689">
    <property type="component" value="Chromosome"/>
</dbReference>
<keyword evidence="2" id="KW-1185">Reference proteome</keyword>
<evidence type="ECO:0000313" key="2">
    <source>
        <dbReference type="Proteomes" id="UP000018689"/>
    </source>
</evidence>
<sequence>MSIVFALSNISKSFGKDNEIPIIINATLQIKKGEIYIYKLH</sequence>
<name>V9R7A7_9RICK</name>
<dbReference type="HOGENOM" id="CLU_3269350_0_0_5"/>
<dbReference type="PATRIC" id="fig|1423892.3.peg.111"/>
<evidence type="ECO:0008006" key="3">
    <source>
        <dbReference type="Google" id="ProtNLM"/>
    </source>
</evidence>
<dbReference type="EMBL" id="CP006917">
    <property type="protein sequence ID" value="AHC39665.1"/>
    <property type="molecule type" value="Genomic_DNA"/>
</dbReference>
<accession>V9R7A7</accession>